<proteinExistence type="predicted"/>
<dbReference type="Proteomes" id="UP000320653">
    <property type="component" value="Unassembled WGS sequence"/>
</dbReference>
<dbReference type="EMBL" id="VIWP01000008">
    <property type="protein sequence ID" value="TWF49476.1"/>
    <property type="molecule type" value="Genomic_DNA"/>
</dbReference>
<protein>
    <submittedName>
        <fullName evidence="1">Uncharacterized protein</fullName>
    </submittedName>
</protein>
<sequence>MLQIENPCADFPASRLRKNSRRRPTPVAKSAFLNLFAGQSPRKRCIAERHGLAVHIRQADDAQFDLRKIIESITSHEESMAAARIAGARTA</sequence>
<evidence type="ECO:0000313" key="1">
    <source>
        <dbReference type="EMBL" id="TWF49476.1"/>
    </source>
</evidence>
<keyword evidence="2" id="KW-1185">Reference proteome</keyword>
<comment type="caution">
    <text evidence="1">The sequence shown here is derived from an EMBL/GenBank/DDBJ whole genome shotgun (WGS) entry which is preliminary data.</text>
</comment>
<organism evidence="1 2">
    <name type="scientific">Neorhizobium alkalisoli</name>
    <dbReference type="NCBI Taxonomy" id="528178"/>
    <lineage>
        <taxon>Bacteria</taxon>
        <taxon>Pseudomonadati</taxon>
        <taxon>Pseudomonadota</taxon>
        <taxon>Alphaproteobacteria</taxon>
        <taxon>Hyphomicrobiales</taxon>
        <taxon>Rhizobiaceae</taxon>
        <taxon>Rhizobium/Agrobacterium group</taxon>
        <taxon>Neorhizobium</taxon>
    </lineage>
</organism>
<evidence type="ECO:0000313" key="2">
    <source>
        <dbReference type="Proteomes" id="UP000320653"/>
    </source>
</evidence>
<gene>
    <name evidence="1" type="ORF">FHW37_108146</name>
</gene>
<dbReference type="RefSeq" id="WP_145641526.1">
    <property type="nucleotide sequence ID" value="NZ_VIWP01000008.1"/>
</dbReference>
<dbReference type="AlphaFoldDB" id="A0A561QGK9"/>
<name>A0A561QGK9_9HYPH</name>
<reference evidence="1 2" key="1">
    <citation type="submission" date="2019-06" db="EMBL/GenBank/DDBJ databases">
        <title>Sorghum-associated microbial communities from plants grown in Nebraska, USA.</title>
        <authorList>
            <person name="Schachtman D."/>
        </authorList>
    </citation>
    <scope>NUCLEOTIDE SEQUENCE [LARGE SCALE GENOMIC DNA]</scope>
    <source>
        <strain evidence="1 2">1225</strain>
    </source>
</reference>
<accession>A0A561QGK9</accession>